<comment type="subcellular location">
    <subcellularLocation>
        <location evidence="2">Membrane</location>
        <topology evidence="2">Multi-pass membrane protein</topology>
    </subcellularLocation>
</comment>
<dbReference type="InterPro" id="IPR003661">
    <property type="entry name" value="HisK_dim/P_dom"/>
</dbReference>
<feature type="domain" description="PAS" evidence="14">
    <location>
        <begin position="427"/>
        <end position="481"/>
    </location>
</feature>
<dbReference type="InterPro" id="IPR036097">
    <property type="entry name" value="HisK_dim/P_sf"/>
</dbReference>
<evidence type="ECO:0000256" key="9">
    <source>
        <dbReference type="ARBA" id="ARBA00022840"/>
    </source>
</evidence>
<keyword evidence="16" id="KW-1185">Reference proteome</keyword>
<keyword evidence="12" id="KW-0472">Membrane</keyword>
<evidence type="ECO:0000256" key="1">
    <source>
        <dbReference type="ARBA" id="ARBA00000085"/>
    </source>
</evidence>
<dbReference type="PROSITE" id="PS50112">
    <property type="entry name" value="PAS"/>
    <property type="match status" value="1"/>
</dbReference>
<sequence>MDAGIVSSIKNEDYIFDMDTGNLLGYSQRLVFSFGERILGLISNIEEFESNLLDLDGNKLPPKKSQLIAIDDVKHDGYLVMDEDKLQVKDIFWIDREKRQIKGYLVLGIGKRYLTYRTTSVMEVLENITNPYVIFDDKLEEVLIANGMLLQMVPFQYSKMDNGFPLEMFFNGNEEFDRVKSWLGNPEREFLLRAQVLLGEGCPNWFDMEFSKIEIDGKKCIGINILPIEEIKRAEYELKKSNEILRGLVQIQNDFFIYEQDEVTLKKLLEFILKTSGAELGFIGQVTTKYSDKPLLKLDAVSDISTLSKESFNLFEAYSRNNFLFDHPGNFIDKCINTKKVMIINDSSLFRDVKQPSGHPSLSNFMGIPICKDDNTIAMIGLANRKSGFGQDLVERLTPLFSFYTVIVQAIQEKNEKEELFKLKEEKEYLFSNILEKTSDLVIILNKDRKIEYMSPSVKKILGKDTFQLIHKLVEDTFQPQFKVGKAHYQSLQKFKTDKGDKWIDVSLDLLLDSHSQINKISIIARDTTTRIQHEIKLREALEKEKEVNVFKSQFISLVSHEFKTPLAIIKSSIDIGKFYLKNDQDAQKSKKVVFDKLLKIENETNNLDQLVVKVLESEKVDQGEFPVNLVEVEINNFLEEIVNKARFKNLVVFNSTIDFEQTIMWDKILIQRAFENVLDNAIKYGEGKPVIFTIAKNGGTLYLVIKDNGVGIPPAELNNVFKPFYRASNIQNTEGFGLGLVTVEKFVALNHGEILINSIPNEGTIVTLIF</sequence>
<dbReference type="EMBL" id="JBHUHR010000012">
    <property type="protein sequence ID" value="MFD2033956.1"/>
    <property type="molecule type" value="Genomic_DNA"/>
</dbReference>
<reference evidence="16" key="1">
    <citation type="journal article" date="2019" name="Int. J. Syst. Evol. Microbiol.">
        <title>The Global Catalogue of Microorganisms (GCM) 10K type strain sequencing project: providing services to taxonomists for standard genome sequencing and annotation.</title>
        <authorList>
            <consortium name="The Broad Institute Genomics Platform"/>
            <consortium name="The Broad Institute Genome Sequencing Center for Infectious Disease"/>
            <person name="Wu L."/>
            <person name="Ma J."/>
        </authorList>
    </citation>
    <scope>NUCLEOTIDE SEQUENCE [LARGE SCALE GENOMIC DNA]</scope>
    <source>
        <strain evidence="16">CGMCC 1.15180</strain>
    </source>
</reference>
<dbReference type="InterPro" id="IPR029016">
    <property type="entry name" value="GAF-like_dom_sf"/>
</dbReference>
<evidence type="ECO:0000256" key="6">
    <source>
        <dbReference type="ARBA" id="ARBA00022692"/>
    </source>
</evidence>
<dbReference type="PROSITE" id="PS50109">
    <property type="entry name" value="HIS_KIN"/>
    <property type="match status" value="1"/>
</dbReference>
<name>A0ABW4VJU5_9BACT</name>
<dbReference type="Gene3D" id="3.30.450.20">
    <property type="entry name" value="PAS domain"/>
    <property type="match status" value="1"/>
</dbReference>
<dbReference type="SMART" id="SM00387">
    <property type="entry name" value="HATPase_c"/>
    <property type="match status" value="1"/>
</dbReference>
<dbReference type="GO" id="GO:0005524">
    <property type="term" value="F:ATP binding"/>
    <property type="evidence" value="ECO:0007669"/>
    <property type="project" value="UniProtKB-KW"/>
</dbReference>
<dbReference type="CDD" id="cd00075">
    <property type="entry name" value="HATPase"/>
    <property type="match status" value="1"/>
</dbReference>
<keyword evidence="8" id="KW-0418">Kinase</keyword>
<evidence type="ECO:0000256" key="8">
    <source>
        <dbReference type="ARBA" id="ARBA00022777"/>
    </source>
</evidence>
<dbReference type="PRINTS" id="PR00344">
    <property type="entry name" value="BCTRLSENSOR"/>
</dbReference>
<accession>A0ABW4VJU5</accession>
<evidence type="ECO:0000313" key="15">
    <source>
        <dbReference type="EMBL" id="MFD2033956.1"/>
    </source>
</evidence>
<keyword evidence="11" id="KW-0902">Two-component regulatory system</keyword>
<dbReference type="InterPro" id="IPR004358">
    <property type="entry name" value="Sig_transdc_His_kin-like_C"/>
</dbReference>
<dbReference type="SMART" id="SM00388">
    <property type="entry name" value="HisKA"/>
    <property type="match status" value="1"/>
</dbReference>
<evidence type="ECO:0000313" key="16">
    <source>
        <dbReference type="Proteomes" id="UP001597361"/>
    </source>
</evidence>
<dbReference type="Pfam" id="PF02518">
    <property type="entry name" value="HATPase_c"/>
    <property type="match status" value="1"/>
</dbReference>
<keyword evidence="9 15" id="KW-0067">ATP-binding</keyword>
<dbReference type="Pfam" id="PF00512">
    <property type="entry name" value="HisKA"/>
    <property type="match status" value="1"/>
</dbReference>
<dbReference type="Gene3D" id="3.30.450.40">
    <property type="match status" value="1"/>
</dbReference>
<evidence type="ECO:0000259" key="13">
    <source>
        <dbReference type="PROSITE" id="PS50109"/>
    </source>
</evidence>
<dbReference type="InterPro" id="IPR036890">
    <property type="entry name" value="HATPase_C_sf"/>
</dbReference>
<dbReference type="SUPFAM" id="SSF55785">
    <property type="entry name" value="PYP-like sensor domain (PAS domain)"/>
    <property type="match status" value="1"/>
</dbReference>
<dbReference type="SUPFAM" id="SSF47384">
    <property type="entry name" value="Homodimeric domain of signal transducing histidine kinase"/>
    <property type="match status" value="1"/>
</dbReference>
<dbReference type="CDD" id="cd00130">
    <property type="entry name" value="PAS"/>
    <property type="match status" value="1"/>
</dbReference>
<dbReference type="CDD" id="cd00082">
    <property type="entry name" value="HisKA"/>
    <property type="match status" value="1"/>
</dbReference>
<dbReference type="InterPro" id="IPR005467">
    <property type="entry name" value="His_kinase_dom"/>
</dbReference>
<comment type="catalytic activity">
    <reaction evidence="1">
        <text>ATP + protein L-histidine = ADP + protein N-phospho-L-histidine.</text>
        <dbReference type="EC" id="2.7.13.3"/>
    </reaction>
</comment>
<dbReference type="InterPro" id="IPR050351">
    <property type="entry name" value="BphY/WalK/GraS-like"/>
</dbReference>
<organism evidence="15 16">
    <name type="scientific">Belliella marina</name>
    <dbReference type="NCBI Taxonomy" id="1644146"/>
    <lineage>
        <taxon>Bacteria</taxon>
        <taxon>Pseudomonadati</taxon>
        <taxon>Bacteroidota</taxon>
        <taxon>Cytophagia</taxon>
        <taxon>Cytophagales</taxon>
        <taxon>Cyclobacteriaceae</taxon>
        <taxon>Belliella</taxon>
    </lineage>
</organism>
<evidence type="ECO:0000259" key="14">
    <source>
        <dbReference type="PROSITE" id="PS50112"/>
    </source>
</evidence>
<dbReference type="Pfam" id="PF13185">
    <property type="entry name" value="GAF_2"/>
    <property type="match status" value="1"/>
</dbReference>
<evidence type="ECO:0000256" key="12">
    <source>
        <dbReference type="ARBA" id="ARBA00023136"/>
    </source>
</evidence>
<dbReference type="InterPro" id="IPR003018">
    <property type="entry name" value="GAF"/>
</dbReference>
<dbReference type="InterPro" id="IPR003594">
    <property type="entry name" value="HATPase_dom"/>
</dbReference>
<evidence type="ECO:0000256" key="7">
    <source>
        <dbReference type="ARBA" id="ARBA00022741"/>
    </source>
</evidence>
<dbReference type="PANTHER" id="PTHR42878">
    <property type="entry name" value="TWO-COMPONENT HISTIDINE KINASE"/>
    <property type="match status" value="1"/>
</dbReference>
<proteinExistence type="predicted"/>
<evidence type="ECO:0000256" key="2">
    <source>
        <dbReference type="ARBA" id="ARBA00004141"/>
    </source>
</evidence>
<evidence type="ECO:0000256" key="4">
    <source>
        <dbReference type="ARBA" id="ARBA00022553"/>
    </source>
</evidence>
<evidence type="ECO:0000256" key="10">
    <source>
        <dbReference type="ARBA" id="ARBA00022989"/>
    </source>
</evidence>
<evidence type="ECO:0000256" key="5">
    <source>
        <dbReference type="ARBA" id="ARBA00022679"/>
    </source>
</evidence>
<dbReference type="SMART" id="SM00091">
    <property type="entry name" value="PAS"/>
    <property type="match status" value="1"/>
</dbReference>
<gene>
    <name evidence="15" type="ORF">ACFSKL_04085</name>
</gene>
<keyword evidence="4" id="KW-0597">Phosphoprotein</keyword>
<comment type="caution">
    <text evidence="15">The sequence shown here is derived from an EMBL/GenBank/DDBJ whole genome shotgun (WGS) entry which is preliminary data.</text>
</comment>
<feature type="domain" description="Histidine kinase" evidence="13">
    <location>
        <begin position="558"/>
        <end position="771"/>
    </location>
</feature>
<keyword evidence="7" id="KW-0547">Nucleotide-binding</keyword>
<dbReference type="RefSeq" id="WP_376883731.1">
    <property type="nucleotide sequence ID" value="NZ_JBHUHR010000012.1"/>
</dbReference>
<dbReference type="InterPro" id="IPR000014">
    <property type="entry name" value="PAS"/>
</dbReference>
<dbReference type="InterPro" id="IPR035965">
    <property type="entry name" value="PAS-like_dom_sf"/>
</dbReference>
<evidence type="ECO:0000256" key="11">
    <source>
        <dbReference type="ARBA" id="ARBA00023012"/>
    </source>
</evidence>
<dbReference type="SUPFAM" id="SSF55874">
    <property type="entry name" value="ATPase domain of HSP90 chaperone/DNA topoisomerase II/histidine kinase"/>
    <property type="match status" value="1"/>
</dbReference>
<keyword evidence="5" id="KW-0808">Transferase</keyword>
<dbReference type="Gene3D" id="3.30.565.10">
    <property type="entry name" value="Histidine kinase-like ATPase, C-terminal domain"/>
    <property type="match status" value="1"/>
</dbReference>
<dbReference type="EC" id="2.7.13.3" evidence="3"/>
<evidence type="ECO:0000256" key="3">
    <source>
        <dbReference type="ARBA" id="ARBA00012438"/>
    </source>
</evidence>
<dbReference type="PANTHER" id="PTHR42878:SF7">
    <property type="entry name" value="SENSOR HISTIDINE KINASE GLRK"/>
    <property type="match status" value="1"/>
</dbReference>
<protein>
    <recommendedName>
        <fullName evidence="3">histidine kinase</fullName>
        <ecNumber evidence="3">2.7.13.3</ecNumber>
    </recommendedName>
</protein>
<dbReference type="Gene3D" id="1.10.287.130">
    <property type="match status" value="1"/>
</dbReference>
<keyword evidence="6" id="KW-0812">Transmembrane</keyword>
<dbReference type="Proteomes" id="UP001597361">
    <property type="component" value="Unassembled WGS sequence"/>
</dbReference>
<keyword evidence="10" id="KW-1133">Transmembrane helix</keyword>